<dbReference type="Proteomes" id="UP001354989">
    <property type="component" value="Chromosome"/>
</dbReference>
<sequence length="42" mass="4936">MQENQFKKDSPFYDNVKAITFCTKRYIAGFLYAPRVVICCII</sequence>
<gene>
    <name evidence="1" type="ORF">PEPS_00530</name>
</gene>
<evidence type="ECO:0000313" key="1">
    <source>
        <dbReference type="EMBL" id="BDC97772.1"/>
    </source>
</evidence>
<evidence type="ECO:0000313" key="2">
    <source>
        <dbReference type="Proteomes" id="UP001354989"/>
    </source>
</evidence>
<name>A0ABN6L414_9BACT</name>
<dbReference type="EMBL" id="AP025292">
    <property type="protein sequence ID" value="BDC97772.1"/>
    <property type="molecule type" value="Genomic_DNA"/>
</dbReference>
<protein>
    <submittedName>
        <fullName evidence="1">Uncharacterized protein</fullName>
    </submittedName>
</protein>
<reference evidence="1 2" key="1">
    <citation type="submission" date="2021-12" db="EMBL/GenBank/DDBJ databases">
        <title>Genome sequencing of bacteria with rrn-lacking chromosome and rrn-plasmid.</title>
        <authorList>
            <person name="Anda M."/>
            <person name="Iwasaki W."/>
        </authorList>
    </citation>
    <scope>NUCLEOTIDE SEQUENCE [LARGE SCALE GENOMIC DNA]</scope>
    <source>
        <strain evidence="1 2">NBRC 101262</strain>
    </source>
</reference>
<proteinExistence type="predicted"/>
<organism evidence="1 2">
    <name type="scientific">Persicobacter psychrovividus</name>
    <dbReference type="NCBI Taxonomy" id="387638"/>
    <lineage>
        <taxon>Bacteria</taxon>
        <taxon>Pseudomonadati</taxon>
        <taxon>Bacteroidota</taxon>
        <taxon>Cytophagia</taxon>
        <taxon>Cytophagales</taxon>
        <taxon>Persicobacteraceae</taxon>
        <taxon>Persicobacter</taxon>
    </lineage>
</organism>
<keyword evidence="2" id="KW-1185">Reference proteome</keyword>
<accession>A0ABN6L414</accession>